<keyword evidence="12" id="KW-0675">Receptor</keyword>
<feature type="short sequence motif" description="TonB C-terminal box" evidence="15">
    <location>
        <begin position="702"/>
        <end position="719"/>
    </location>
</feature>
<dbReference type="PROSITE" id="PS01156">
    <property type="entry name" value="TONB_DEPENDENT_REC_2"/>
    <property type="match status" value="1"/>
</dbReference>
<evidence type="ECO:0000256" key="6">
    <source>
        <dbReference type="ARBA" id="ARBA00022692"/>
    </source>
</evidence>
<evidence type="ECO:0000259" key="19">
    <source>
        <dbReference type="Pfam" id="PF07715"/>
    </source>
</evidence>
<dbReference type="Pfam" id="PF07715">
    <property type="entry name" value="Plug"/>
    <property type="match status" value="1"/>
</dbReference>
<dbReference type="InterPro" id="IPR012910">
    <property type="entry name" value="Plug_dom"/>
</dbReference>
<keyword evidence="13 14" id="KW-0998">Cell outer membrane</keyword>
<dbReference type="InterPro" id="IPR039426">
    <property type="entry name" value="TonB-dep_rcpt-like"/>
</dbReference>
<keyword evidence="21" id="KW-1185">Reference proteome</keyword>
<dbReference type="GO" id="GO:0038023">
    <property type="term" value="F:signaling receptor activity"/>
    <property type="evidence" value="ECO:0007669"/>
    <property type="project" value="InterPro"/>
</dbReference>
<dbReference type="InterPro" id="IPR010917">
    <property type="entry name" value="TonB_rcpt_CS"/>
</dbReference>
<sequence>MGMRDLGRANWARRSNLKHGASALALLFGGIAPVPAAAQLAAADGPQLEEILITADRKKSFSANYVQAGTFRNARQLDTPLTVTVIPREIIEAQQATNLFDAVRNSAGVTMSQVGPSVASNLQARGINFEARSSYRLNGSLPTVNLIDLPLEDKERVEVLKGVAAIYYGFVPPSGIVNMTTKRPTNSPINDLTLFGNNHGTIGGHADMSRRFVDDKVGIRVNAVESGLDYGIDKVDGNRRLYAVAIDVDPFENFHVKLDAEHIHKKVSEVAIIRLPTLTAAQIAARVPLVLPPTPSNSSNLGDKWMYTDADSNNFLAHVDYKFLPNWSVTLEAGESYLNRDRRFPVFQNYNLATGAGTTNVTFTNKGEYRNVNYRAEFAGAFQTWILEHEISFGGTRNVRKQYVPVTNNATNLAQNLYAPIEHAEVVMPAARSITNPQKIDDKGLYVFDRMKYSDWLEMVVGVRRSIYSSVTAATGRYSAAENSPTGGAVIKVLPWLSFYGTYIEGLEEGGVAPLVAANANQTLPPALSTQWEVGIKAEPIDKLLLTLGRFSIDRSASFLNSSNVFVQDGRTTYEGFEFSATGEINAQFSVFATAMILDAKVGNTSDLTLIGKRPENTPRFAASLFAEYRTPWVEGLSLTAGMFHTGGRAVNAANQAYIPGYQTYDIGARYTTDIRGADVTFRFNIENLLDKNYYAATGSSLLATGLPRTAKFSTTFRF</sequence>
<evidence type="ECO:0000259" key="18">
    <source>
        <dbReference type="Pfam" id="PF00593"/>
    </source>
</evidence>
<keyword evidence="7 17" id="KW-0732">Signal</keyword>
<dbReference type="Proteomes" id="UP000681075">
    <property type="component" value="Unassembled WGS sequence"/>
</dbReference>
<keyword evidence="9" id="KW-0406">Ion transport</keyword>
<keyword evidence="11 14" id="KW-0472">Membrane</keyword>
<evidence type="ECO:0000256" key="1">
    <source>
        <dbReference type="ARBA" id="ARBA00004571"/>
    </source>
</evidence>
<feature type="domain" description="TonB-dependent receptor plug" evidence="19">
    <location>
        <begin position="76"/>
        <end position="173"/>
    </location>
</feature>
<keyword evidence="6 14" id="KW-0812">Transmembrane</keyword>
<reference evidence="20" key="1">
    <citation type="submission" date="2021-02" db="EMBL/GenBank/DDBJ databases">
        <title>Genome sequence of Rhodospirillales sp. strain TMPK1 isolated from soil.</title>
        <authorList>
            <person name="Nakai R."/>
            <person name="Kusada H."/>
            <person name="Tamaki H."/>
        </authorList>
    </citation>
    <scope>NUCLEOTIDE SEQUENCE</scope>
    <source>
        <strain evidence="20">TMPK1</strain>
    </source>
</reference>
<keyword evidence="4 14" id="KW-1134">Transmembrane beta strand</keyword>
<evidence type="ECO:0000256" key="11">
    <source>
        <dbReference type="ARBA" id="ARBA00023136"/>
    </source>
</evidence>
<evidence type="ECO:0000313" key="21">
    <source>
        <dbReference type="Proteomes" id="UP000681075"/>
    </source>
</evidence>
<evidence type="ECO:0000256" key="5">
    <source>
        <dbReference type="ARBA" id="ARBA00022496"/>
    </source>
</evidence>
<dbReference type="NCBIfam" id="TIGR01783">
    <property type="entry name" value="TonB-siderophor"/>
    <property type="match status" value="1"/>
</dbReference>
<feature type="signal peptide" evidence="17">
    <location>
        <begin position="1"/>
        <end position="36"/>
    </location>
</feature>
<dbReference type="Gene3D" id="2.170.130.10">
    <property type="entry name" value="TonB-dependent receptor, plug domain"/>
    <property type="match status" value="1"/>
</dbReference>
<evidence type="ECO:0000256" key="17">
    <source>
        <dbReference type="SAM" id="SignalP"/>
    </source>
</evidence>
<evidence type="ECO:0000256" key="16">
    <source>
        <dbReference type="RuleBase" id="RU003357"/>
    </source>
</evidence>
<organism evidence="20 21">
    <name type="scientific">Roseiterribacter gracilis</name>
    <dbReference type="NCBI Taxonomy" id="2812848"/>
    <lineage>
        <taxon>Bacteria</taxon>
        <taxon>Pseudomonadati</taxon>
        <taxon>Pseudomonadota</taxon>
        <taxon>Alphaproteobacteria</taxon>
        <taxon>Rhodospirillales</taxon>
        <taxon>Roseiterribacteraceae</taxon>
        <taxon>Roseiterribacter</taxon>
    </lineage>
</organism>
<dbReference type="PROSITE" id="PS52016">
    <property type="entry name" value="TONB_DEPENDENT_REC_3"/>
    <property type="match status" value="1"/>
</dbReference>
<accession>A0A8S8X8G8</accession>
<keyword evidence="5" id="KW-0410">Iron transport</keyword>
<dbReference type="AlphaFoldDB" id="A0A8S8X8G8"/>
<dbReference type="InterPro" id="IPR000531">
    <property type="entry name" value="Beta-barrel_TonB"/>
</dbReference>
<feature type="chain" id="PRO_5035717526" evidence="17">
    <location>
        <begin position="37"/>
        <end position="719"/>
    </location>
</feature>
<feature type="domain" description="TonB-dependent receptor-like beta-barrel" evidence="18">
    <location>
        <begin position="298"/>
        <end position="689"/>
    </location>
</feature>
<dbReference type="InterPro" id="IPR010105">
    <property type="entry name" value="TonB_sidphr_rcpt"/>
</dbReference>
<name>A0A8S8X8G8_9PROT</name>
<comment type="similarity">
    <text evidence="2 14 16">Belongs to the TonB-dependent receptor family.</text>
</comment>
<evidence type="ECO:0000256" key="8">
    <source>
        <dbReference type="ARBA" id="ARBA00023004"/>
    </source>
</evidence>
<dbReference type="GO" id="GO:0015344">
    <property type="term" value="F:siderophore uptake transmembrane transporter activity"/>
    <property type="evidence" value="ECO:0007669"/>
    <property type="project" value="TreeGrafter"/>
</dbReference>
<dbReference type="SUPFAM" id="SSF56935">
    <property type="entry name" value="Porins"/>
    <property type="match status" value="1"/>
</dbReference>
<keyword evidence="10 16" id="KW-0798">TonB box</keyword>
<evidence type="ECO:0000256" key="4">
    <source>
        <dbReference type="ARBA" id="ARBA00022452"/>
    </source>
</evidence>
<dbReference type="CDD" id="cd01347">
    <property type="entry name" value="ligand_gated_channel"/>
    <property type="match status" value="1"/>
</dbReference>
<dbReference type="PANTHER" id="PTHR32552:SF82">
    <property type="entry name" value="FCUA PROTEIN"/>
    <property type="match status" value="1"/>
</dbReference>
<dbReference type="Gene3D" id="2.40.170.20">
    <property type="entry name" value="TonB-dependent receptor, beta-barrel domain"/>
    <property type="match status" value="1"/>
</dbReference>
<evidence type="ECO:0000256" key="12">
    <source>
        <dbReference type="ARBA" id="ARBA00023170"/>
    </source>
</evidence>
<evidence type="ECO:0000256" key="14">
    <source>
        <dbReference type="PROSITE-ProRule" id="PRU01360"/>
    </source>
</evidence>
<evidence type="ECO:0000313" key="20">
    <source>
        <dbReference type="EMBL" id="GIL38242.1"/>
    </source>
</evidence>
<evidence type="ECO:0000256" key="10">
    <source>
        <dbReference type="ARBA" id="ARBA00023077"/>
    </source>
</evidence>
<dbReference type="GO" id="GO:0015891">
    <property type="term" value="P:siderophore transport"/>
    <property type="evidence" value="ECO:0007669"/>
    <property type="project" value="InterPro"/>
</dbReference>
<evidence type="ECO:0000256" key="7">
    <source>
        <dbReference type="ARBA" id="ARBA00022729"/>
    </source>
</evidence>
<dbReference type="GO" id="GO:0009279">
    <property type="term" value="C:cell outer membrane"/>
    <property type="evidence" value="ECO:0007669"/>
    <property type="project" value="UniProtKB-SubCell"/>
</dbReference>
<evidence type="ECO:0000256" key="2">
    <source>
        <dbReference type="ARBA" id="ARBA00009810"/>
    </source>
</evidence>
<evidence type="ECO:0000256" key="9">
    <source>
        <dbReference type="ARBA" id="ARBA00023065"/>
    </source>
</evidence>
<dbReference type="InterPro" id="IPR037066">
    <property type="entry name" value="Plug_dom_sf"/>
</dbReference>
<dbReference type="Pfam" id="PF00593">
    <property type="entry name" value="TonB_dep_Rec_b-barrel"/>
    <property type="match status" value="1"/>
</dbReference>
<evidence type="ECO:0000256" key="13">
    <source>
        <dbReference type="ARBA" id="ARBA00023237"/>
    </source>
</evidence>
<comment type="subcellular location">
    <subcellularLocation>
        <location evidence="1 14">Cell outer membrane</location>
        <topology evidence="1 14">Multi-pass membrane protein</topology>
    </subcellularLocation>
</comment>
<proteinExistence type="inferred from homology"/>
<protein>
    <submittedName>
        <fullName evidence="20">Ligand-gated channel</fullName>
    </submittedName>
</protein>
<keyword evidence="3 14" id="KW-0813">Transport</keyword>
<dbReference type="InterPro" id="IPR036942">
    <property type="entry name" value="Beta-barrel_TonB_sf"/>
</dbReference>
<dbReference type="EMBL" id="BOPV01000001">
    <property type="protein sequence ID" value="GIL38242.1"/>
    <property type="molecule type" value="Genomic_DNA"/>
</dbReference>
<evidence type="ECO:0000256" key="3">
    <source>
        <dbReference type="ARBA" id="ARBA00022448"/>
    </source>
</evidence>
<dbReference type="PANTHER" id="PTHR32552">
    <property type="entry name" value="FERRICHROME IRON RECEPTOR-RELATED"/>
    <property type="match status" value="1"/>
</dbReference>
<keyword evidence="8" id="KW-0408">Iron</keyword>
<gene>
    <name evidence="20" type="ORF">TMPK1_04790</name>
</gene>
<comment type="caution">
    <text evidence="20">The sequence shown here is derived from an EMBL/GenBank/DDBJ whole genome shotgun (WGS) entry which is preliminary data.</text>
</comment>
<evidence type="ECO:0000256" key="15">
    <source>
        <dbReference type="PROSITE-ProRule" id="PRU10144"/>
    </source>
</evidence>